<dbReference type="InterPro" id="IPR014710">
    <property type="entry name" value="RmlC-like_jellyroll"/>
</dbReference>
<dbReference type="InterPro" id="IPR018490">
    <property type="entry name" value="cNMP-bd_dom_sf"/>
</dbReference>
<dbReference type="InterPro" id="IPR011009">
    <property type="entry name" value="Kinase-like_dom_sf"/>
</dbReference>
<keyword evidence="2" id="KW-0808">Transferase</keyword>
<proteinExistence type="predicted"/>
<evidence type="ECO:0000256" key="2">
    <source>
        <dbReference type="ARBA" id="ARBA00022679"/>
    </source>
</evidence>
<dbReference type="CDD" id="cd00038">
    <property type="entry name" value="CAP_ED"/>
    <property type="match status" value="1"/>
</dbReference>
<evidence type="ECO:0000256" key="5">
    <source>
        <dbReference type="ARBA" id="ARBA00022840"/>
    </source>
</evidence>
<sequence length="388" mass="42413">GELEVTQENRSLGSVRRGVAFEELALLYKLHPHCLGQGGDLGQAVDSFDPETYIVREGEHGSTFFIIKEGTVCVTRRVQGSSQLIRTLQAGDCFGERALLAERRTASCIAETRVHVLTLDRISFIHLIEPATHLTEFKQKAAEEDRQGVAGKTFRDAKFVYMLMEVCLGGEVSGPCCAMSANFDESTSRFVCRLRIGGIPAPARPRIIIPGPQAGESAGWIIRATGDFGFAKAIGPGKKTWTFCGTPEYVSPEVILNKGHSFPTDIWQIGILLLSSSPAVRPFTAPDSMKIYGAILRGIGAVEFPPVVGKSARALIKRLCKESPSERLGSGSGGIADVRKHKWFQGFDWAGLRRMSIIRGPNDASNFDKFEPRVSIPPDEISGWDNDF</sequence>
<evidence type="ECO:0000259" key="6">
    <source>
        <dbReference type="PROSITE" id="PS50011"/>
    </source>
</evidence>
<evidence type="ECO:0000313" key="9">
    <source>
        <dbReference type="WBParaSite" id="maker-unitig_7163-snap-gene-0.1-mRNA-1"/>
    </source>
</evidence>
<dbReference type="InterPro" id="IPR018488">
    <property type="entry name" value="cNMP-bd_CS"/>
</dbReference>
<keyword evidence="3" id="KW-0547">Nucleotide-binding</keyword>
<organism evidence="8 9">
    <name type="scientific">Macrostomum lignano</name>
    <dbReference type="NCBI Taxonomy" id="282301"/>
    <lineage>
        <taxon>Eukaryota</taxon>
        <taxon>Metazoa</taxon>
        <taxon>Spiralia</taxon>
        <taxon>Lophotrochozoa</taxon>
        <taxon>Platyhelminthes</taxon>
        <taxon>Rhabditophora</taxon>
        <taxon>Macrostomorpha</taxon>
        <taxon>Macrostomida</taxon>
        <taxon>Macrostomidae</taxon>
        <taxon>Macrostomum</taxon>
    </lineage>
</organism>
<dbReference type="AlphaFoldDB" id="A0A1I8FUE1"/>
<dbReference type="Pfam" id="PF00027">
    <property type="entry name" value="cNMP_binding"/>
    <property type="match status" value="1"/>
</dbReference>
<keyword evidence="4" id="KW-0418">Kinase</keyword>
<dbReference type="SUPFAM" id="SSF51206">
    <property type="entry name" value="cAMP-binding domain-like"/>
    <property type="match status" value="1"/>
</dbReference>
<feature type="domain" description="Cyclic nucleotide-binding" evidence="7">
    <location>
        <begin position="48"/>
        <end position="128"/>
    </location>
</feature>
<dbReference type="PROSITE" id="PS50042">
    <property type="entry name" value="CNMP_BINDING_3"/>
    <property type="match status" value="2"/>
</dbReference>
<feature type="domain" description="Protein kinase" evidence="6">
    <location>
        <begin position="1"/>
        <end position="344"/>
    </location>
</feature>
<dbReference type="Pfam" id="PF00069">
    <property type="entry name" value="Pkinase"/>
    <property type="match status" value="1"/>
</dbReference>
<dbReference type="SUPFAM" id="SSF56112">
    <property type="entry name" value="Protein kinase-like (PK-like)"/>
    <property type="match status" value="1"/>
</dbReference>
<feature type="domain" description="Cyclic nucleotide-binding" evidence="7">
    <location>
        <begin position="1"/>
        <end position="32"/>
    </location>
</feature>
<dbReference type="SMART" id="SM00220">
    <property type="entry name" value="S_TKc"/>
    <property type="match status" value="1"/>
</dbReference>
<dbReference type="Proteomes" id="UP000095280">
    <property type="component" value="Unplaced"/>
</dbReference>
<dbReference type="PANTHER" id="PTHR24353">
    <property type="entry name" value="CYCLIC NUCLEOTIDE-DEPENDENT PROTEIN KINASE"/>
    <property type="match status" value="1"/>
</dbReference>
<evidence type="ECO:0000256" key="3">
    <source>
        <dbReference type="ARBA" id="ARBA00022741"/>
    </source>
</evidence>
<keyword evidence="1" id="KW-0723">Serine/threonine-protein kinase</keyword>
<dbReference type="GO" id="GO:0005524">
    <property type="term" value="F:ATP binding"/>
    <property type="evidence" value="ECO:0007669"/>
    <property type="project" value="UniProtKB-KW"/>
</dbReference>
<evidence type="ECO:0000259" key="7">
    <source>
        <dbReference type="PROSITE" id="PS50042"/>
    </source>
</evidence>
<dbReference type="Gene3D" id="1.10.510.10">
    <property type="entry name" value="Transferase(Phosphotransferase) domain 1"/>
    <property type="match status" value="1"/>
</dbReference>
<dbReference type="SMART" id="SM00100">
    <property type="entry name" value="cNMP"/>
    <property type="match status" value="1"/>
</dbReference>
<dbReference type="PANTHER" id="PTHR24353:SF147">
    <property type="entry name" value="CGMP-DEPENDENT SERINE_THREONIN PROTEIN KINASE-RELATED"/>
    <property type="match status" value="1"/>
</dbReference>
<keyword evidence="8" id="KW-1185">Reference proteome</keyword>
<dbReference type="InterPro" id="IPR000719">
    <property type="entry name" value="Prot_kinase_dom"/>
</dbReference>
<dbReference type="PROSITE" id="PS00888">
    <property type="entry name" value="CNMP_BINDING_1"/>
    <property type="match status" value="1"/>
</dbReference>
<keyword evidence="5" id="KW-0067">ATP-binding</keyword>
<dbReference type="GO" id="GO:0004674">
    <property type="term" value="F:protein serine/threonine kinase activity"/>
    <property type="evidence" value="ECO:0007669"/>
    <property type="project" value="UniProtKB-KW"/>
</dbReference>
<dbReference type="InterPro" id="IPR000595">
    <property type="entry name" value="cNMP-bd_dom"/>
</dbReference>
<dbReference type="Gene3D" id="3.30.200.20">
    <property type="entry name" value="Phosphorylase Kinase, domain 1"/>
    <property type="match status" value="1"/>
</dbReference>
<dbReference type="WBParaSite" id="maker-unitig_7163-snap-gene-0.1-mRNA-1">
    <property type="protein sequence ID" value="maker-unitig_7163-snap-gene-0.1-mRNA-1"/>
    <property type="gene ID" value="maker-unitig_7163-snap-gene-0.1"/>
</dbReference>
<protein>
    <submittedName>
        <fullName evidence="9">cGMP-dependent protein kinase</fullName>
    </submittedName>
</protein>
<reference evidence="9" key="1">
    <citation type="submission" date="2016-11" db="UniProtKB">
        <authorList>
            <consortium name="WormBaseParasite"/>
        </authorList>
    </citation>
    <scope>IDENTIFICATION</scope>
</reference>
<evidence type="ECO:0000256" key="4">
    <source>
        <dbReference type="ARBA" id="ARBA00022777"/>
    </source>
</evidence>
<evidence type="ECO:0000256" key="1">
    <source>
        <dbReference type="ARBA" id="ARBA00022527"/>
    </source>
</evidence>
<dbReference type="Gene3D" id="2.60.120.10">
    <property type="entry name" value="Jelly Rolls"/>
    <property type="match status" value="1"/>
</dbReference>
<dbReference type="PROSITE" id="PS50011">
    <property type="entry name" value="PROTEIN_KINASE_DOM"/>
    <property type="match status" value="1"/>
</dbReference>
<name>A0A1I8FUE1_9PLAT</name>
<accession>A0A1I8FUE1</accession>
<evidence type="ECO:0000313" key="8">
    <source>
        <dbReference type="Proteomes" id="UP000095280"/>
    </source>
</evidence>